<comment type="catalytic activity">
    <reaction evidence="1 8">
        <text>[protein]-peptidylproline (omega=180) = [protein]-peptidylproline (omega=0)</text>
        <dbReference type="Rhea" id="RHEA:16237"/>
        <dbReference type="Rhea" id="RHEA-COMP:10747"/>
        <dbReference type="Rhea" id="RHEA-COMP:10748"/>
        <dbReference type="ChEBI" id="CHEBI:83833"/>
        <dbReference type="ChEBI" id="CHEBI:83834"/>
        <dbReference type="EC" id="5.2.1.8"/>
    </reaction>
</comment>
<dbReference type="GO" id="GO:0000159">
    <property type="term" value="C:protein phosphatase type 2A complex"/>
    <property type="evidence" value="ECO:0007669"/>
    <property type="project" value="TreeGrafter"/>
</dbReference>
<comment type="function">
    <text evidence="7">PPIases accelerate the folding of proteins. It catalyzes the cis-trans isomerization of proline imidic peptide bonds in oligopeptides. Acts as a regulatory subunit for PP2A-like phosphatases modulating their activity or substrate specificity, probably by inducing a conformational change in the catalytic subunit, a direct target of the PPIase.</text>
</comment>
<organism evidence="10">
    <name type="scientific">Entamoeba dispar (strain ATCC PRA-260 / SAW760)</name>
    <dbReference type="NCBI Taxonomy" id="370354"/>
    <lineage>
        <taxon>Eukaryota</taxon>
        <taxon>Amoebozoa</taxon>
        <taxon>Evosea</taxon>
        <taxon>Archamoebae</taxon>
        <taxon>Mastigamoebida</taxon>
        <taxon>Entamoebidae</taxon>
        <taxon>Entamoeba</taxon>
    </lineage>
</organism>
<proteinExistence type="inferred from homology"/>
<evidence type="ECO:0000256" key="7">
    <source>
        <dbReference type="ARBA" id="ARBA00060322"/>
    </source>
</evidence>
<evidence type="ECO:0000256" key="6">
    <source>
        <dbReference type="ARBA" id="ARBA00023235"/>
    </source>
</evidence>
<dbReference type="GeneID" id="5880617"/>
<protein>
    <recommendedName>
        <fullName evidence="8">Serine/threonine-protein phosphatase 2A activator</fullName>
        <ecNumber evidence="8">5.2.1.8</ecNumber>
    </recommendedName>
    <alternativeName>
        <fullName evidence="8">Phosphotyrosyl phosphatase activator</fullName>
    </alternativeName>
</protein>
<dbReference type="EMBL" id="DS548586">
    <property type="protein sequence ID" value="EDR28138.1"/>
    <property type="molecule type" value="Genomic_DNA"/>
</dbReference>
<evidence type="ECO:0000256" key="8">
    <source>
        <dbReference type="RuleBase" id="RU361210"/>
    </source>
</evidence>
<dbReference type="FunFam" id="1.20.120.1150:FF:000002">
    <property type="entry name" value="Serine/threonine-protein phosphatase 2A activator"/>
    <property type="match status" value="1"/>
</dbReference>
<dbReference type="Proteomes" id="UP000008076">
    <property type="component" value="Unassembled WGS sequence"/>
</dbReference>
<dbReference type="GO" id="GO:0005737">
    <property type="term" value="C:cytoplasm"/>
    <property type="evidence" value="ECO:0007669"/>
    <property type="project" value="UniProtKB-SubCell"/>
</dbReference>
<dbReference type="PIRSF" id="PIRSF016325">
    <property type="entry name" value="Phstyr_phstse_ac"/>
    <property type="match status" value="1"/>
</dbReference>
<evidence type="ECO:0000313" key="9">
    <source>
        <dbReference type="EMBL" id="EDR28138.1"/>
    </source>
</evidence>
<keyword evidence="10" id="KW-1185">Reference proteome</keyword>
<keyword evidence="5 8" id="KW-0697">Rotamase</keyword>
<dbReference type="GO" id="GO:0005634">
    <property type="term" value="C:nucleus"/>
    <property type="evidence" value="ECO:0007669"/>
    <property type="project" value="TreeGrafter"/>
</dbReference>
<dbReference type="InterPro" id="IPR043170">
    <property type="entry name" value="PTPA_C_lid"/>
</dbReference>
<comment type="subcellular location">
    <subcellularLocation>
        <location evidence="2 8">Cytoplasm</location>
    </subcellularLocation>
</comment>
<dbReference type="Gene3D" id="1.20.120.1150">
    <property type="match status" value="1"/>
</dbReference>
<reference evidence="10" key="1">
    <citation type="submission" date="2007-12" db="EMBL/GenBank/DDBJ databases">
        <title>Annotation of Entamoeba dispar SAW760.</title>
        <authorList>
            <person name="Lorenzi H."/>
            <person name="Inman J."/>
            <person name="Schobel S."/>
            <person name="Amedeo P."/>
            <person name="Caler E."/>
        </authorList>
    </citation>
    <scope>NUCLEOTIDE SEQUENCE [LARGE SCALE GENOMIC DNA]</scope>
    <source>
        <strain evidence="10">ATCC PRA-260 / SAW760</strain>
    </source>
</reference>
<dbReference type="PANTHER" id="PTHR10012:SF0">
    <property type="entry name" value="SERINE_THREONINE-PROTEIN PHOSPHATASE 2A ACTIVATOR"/>
    <property type="match status" value="1"/>
</dbReference>
<dbReference type="GO" id="GO:0008160">
    <property type="term" value="F:protein tyrosine phosphatase activator activity"/>
    <property type="evidence" value="ECO:0007669"/>
    <property type="project" value="TreeGrafter"/>
</dbReference>
<sequence>MTIIEDQIPIKRIKLPTDVPFWESSIAYNRVFQTLHLLNDSIKKMSFDSPKIKVTPKIEVILKQIEQLNKFIDEIPPVNLEKSRYGNISFRTWHKRVEDYSVEFHKAILPEELYPFISEFHGYLMDSFGSPVRIDYGSGHELHFFCWIVLLVQLKVINEEEYPAIILKVFRNYLYLCRKLQNVYRLEPAGSHGVWGIDDYQFLPFIFGSAQLINHPYLKPDSILDKSLVSLYEHDNFYFDCVAYIYKVKNRAPFFESSPDLFNISAAESWEKINKGMFIKYHAECLDKYPIVQHFLFGKVLLYEPLVKGSTPKHEEEVKENTQLN</sequence>
<keyword evidence="4 8" id="KW-0963">Cytoplasm</keyword>
<evidence type="ECO:0000256" key="4">
    <source>
        <dbReference type="ARBA" id="ARBA00022490"/>
    </source>
</evidence>
<name>B0EBF7_ENTDS</name>
<accession>B0EBF7</accession>
<dbReference type="RefSeq" id="XP_001735653.1">
    <property type="nucleotide sequence ID" value="XM_001735601.1"/>
</dbReference>
<dbReference type="GO" id="GO:0003755">
    <property type="term" value="F:peptidyl-prolyl cis-trans isomerase activity"/>
    <property type="evidence" value="ECO:0007669"/>
    <property type="project" value="UniProtKB-KW"/>
</dbReference>
<dbReference type="VEuPathDB" id="AmoebaDB:EDI_067440"/>
<dbReference type="Pfam" id="PF03095">
    <property type="entry name" value="PTPA"/>
    <property type="match status" value="1"/>
</dbReference>
<dbReference type="InterPro" id="IPR037218">
    <property type="entry name" value="PTPA_sf"/>
</dbReference>
<evidence type="ECO:0000256" key="2">
    <source>
        <dbReference type="ARBA" id="ARBA00004496"/>
    </source>
</evidence>
<dbReference type="KEGG" id="edi:EDI_067440"/>
<dbReference type="eggNOG" id="KOG2867">
    <property type="taxonomic scope" value="Eukaryota"/>
</dbReference>
<dbReference type="OrthoDB" id="16120at2759"/>
<evidence type="ECO:0000313" key="10">
    <source>
        <dbReference type="Proteomes" id="UP000008076"/>
    </source>
</evidence>
<comment type="similarity">
    <text evidence="3 8">Belongs to the PTPA-type PPIase family.</text>
</comment>
<dbReference type="InterPro" id="IPR004327">
    <property type="entry name" value="Phstyr_phstse_ac"/>
</dbReference>
<dbReference type="OMA" id="SWIKINA"/>
<dbReference type="CDD" id="cd04087">
    <property type="entry name" value="PTPA"/>
    <property type="match status" value="1"/>
</dbReference>
<evidence type="ECO:0000256" key="1">
    <source>
        <dbReference type="ARBA" id="ARBA00000971"/>
    </source>
</evidence>
<evidence type="ECO:0000256" key="3">
    <source>
        <dbReference type="ARBA" id="ARBA00011019"/>
    </source>
</evidence>
<keyword evidence="6 8" id="KW-0413">Isomerase</keyword>
<dbReference type="EC" id="5.2.1.8" evidence="8"/>
<evidence type="ECO:0000256" key="5">
    <source>
        <dbReference type="ARBA" id="ARBA00023110"/>
    </source>
</evidence>
<dbReference type="SUPFAM" id="SSF140984">
    <property type="entry name" value="PTPA-like"/>
    <property type="match status" value="1"/>
</dbReference>
<gene>
    <name evidence="9" type="ORF">EDI_067440</name>
</gene>
<dbReference type="GO" id="GO:0007052">
    <property type="term" value="P:mitotic spindle organization"/>
    <property type="evidence" value="ECO:0007669"/>
    <property type="project" value="TreeGrafter"/>
</dbReference>
<dbReference type="PANTHER" id="PTHR10012">
    <property type="entry name" value="SERINE/THREONINE-PROTEIN PHOSPHATASE 2A REGULATORY SUBUNIT B"/>
    <property type="match status" value="1"/>
</dbReference>
<dbReference type="AlphaFoldDB" id="B0EBF7"/>